<accession>A0A9W9G3Q3</accession>
<dbReference type="EMBL" id="JAPQKI010000002">
    <property type="protein sequence ID" value="KAJ5110692.1"/>
    <property type="molecule type" value="Genomic_DNA"/>
</dbReference>
<protein>
    <recommendedName>
        <fullName evidence="4">HNH nuclease domain-containing protein</fullName>
    </recommendedName>
</protein>
<feature type="compositionally biased region" description="Basic and acidic residues" evidence="1">
    <location>
        <begin position="8"/>
        <end position="18"/>
    </location>
</feature>
<dbReference type="RefSeq" id="XP_056478762.1">
    <property type="nucleotide sequence ID" value="XM_056613721.1"/>
</dbReference>
<evidence type="ECO:0000256" key="1">
    <source>
        <dbReference type="SAM" id="MobiDB-lite"/>
    </source>
</evidence>
<dbReference type="AlphaFoldDB" id="A0A9W9G3Q3"/>
<dbReference type="Proteomes" id="UP001149074">
    <property type="component" value="Unassembled WGS sequence"/>
</dbReference>
<feature type="region of interest" description="Disordered" evidence="1">
    <location>
        <begin position="1"/>
        <end position="49"/>
    </location>
</feature>
<proteinExistence type="predicted"/>
<dbReference type="OrthoDB" id="2104739at2759"/>
<evidence type="ECO:0008006" key="4">
    <source>
        <dbReference type="Google" id="ProtNLM"/>
    </source>
</evidence>
<gene>
    <name evidence="2" type="ORF">N7532_001227</name>
</gene>
<evidence type="ECO:0000313" key="2">
    <source>
        <dbReference type="EMBL" id="KAJ5110692.1"/>
    </source>
</evidence>
<dbReference type="GeneID" id="81352700"/>
<sequence>MSRRRGRDRSLPHPRNREGSLSPPADQGRSISRPDDRENSRSPLSPEEAQEVLDQRLRQYNPLGRNDNTVIFLRNFFDVLPSGGQETLARDVGGYSSDHKIRQTVDSIRNGLVCPLRAIGGRTPSEITPAPRPGVEDSIENLRSLDVRPLARTHQQQLRDRCLERDGYCCMLTGLPSGQHPHPEGAMTARLEAAHIIPFALGSFD</sequence>
<reference evidence="2" key="2">
    <citation type="journal article" date="2023" name="IMA Fungus">
        <title>Comparative genomic study of the Penicillium genus elucidates a diverse pangenome and 15 lateral gene transfer events.</title>
        <authorList>
            <person name="Petersen C."/>
            <person name="Sorensen T."/>
            <person name="Nielsen M.R."/>
            <person name="Sondergaard T.E."/>
            <person name="Sorensen J.L."/>
            <person name="Fitzpatrick D.A."/>
            <person name="Frisvad J.C."/>
            <person name="Nielsen K.L."/>
        </authorList>
    </citation>
    <scope>NUCLEOTIDE SEQUENCE</scope>
    <source>
        <strain evidence="2">IBT 30761</strain>
    </source>
</reference>
<keyword evidence="3" id="KW-1185">Reference proteome</keyword>
<comment type="caution">
    <text evidence="2">The sequence shown here is derived from an EMBL/GenBank/DDBJ whole genome shotgun (WGS) entry which is preliminary data.</text>
</comment>
<organism evidence="2 3">
    <name type="scientific">Penicillium argentinense</name>
    <dbReference type="NCBI Taxonomy" id="1131581"/>
    <lineage>
        <taxon>Eukaryota</taxon>
        <taxon>Fungi</taxon>
        <taxon>Dikarya</taxon>
        <taxon>Ascomycota</taxon>
        <taxon>Pezizomycotina</taxon>
        <taxon>Eurotiomycetes</taxon>
        <taxon>Eurotiomycetidae</taxon>
        <taxon>Eurotiales</taxon>
        <taxon>Aspergillaceae</taxon>
        <taxon>Penicillium</taxon>
    </lineage>
</organism>
<evidence type="ECO:0000313" key="3">
    <source>
        <dbReference type="Proteomes" id="UP001149074"/>
    </source>
</evidence>
<reference evidence="2" key="1">
    <citation type="submission" date="2022-11" db="EMBL/GenBank/DDBJ databases">
        <authorList>
            <person name="Petersen C."/>
        </authorList>
    </citation>
    <scope>NUCLEOTIDE SEQUENCE</scope>
    <source>
        <strain evidence="2">IBT 30761</strain>
    </source>
</reference>
<name>A0A9W9G3Q3_9EURO</name>